<dbReference type="AlphaFoldDB" id="A0A0F9A0X7"/>
<protein>
    <submittedName>
        <fullName evidence="1">Uncharacterized protein</fullName>
    </submittedName>
</protein>
<organism evidence="1">
    <name type="scientific">marine sediment metagenome</name>
    <dbReference type="NCBI Taxonomy" id="412755"/>
    <lineage>
        <taxon>unclassified sequences</taxon>
        <taxon>metagenomes</taxon>
        <taxon>ecological metagenomes</taxon>
    </lineage>
</organism>
<name>A0A0F9A0X7_9ZZZZ</name>
<evidence type="ECO:0000313" key="1">
    <source>
        <dbReference type="EMBL" id="KKK91730.1"/>
    </source>
</evidence>
<dbReference type="EMBL" id="LAZR01048523">
    <property type="protein sequence ID" value="KKK91730.1"/>
    <property type="molecule type" value="Genomic_DNA"/>
</dbReference>
<comment type="caution">
    <text evidence="1">The sequence shown here is derived from an EMBL/GenBank/DDBJ whole genome shotgun (WGS) entry which is preliminary data.</text>
</comment>
<sequence length="45" mass="5587">SYHYILWIIINKYCKVYNEKLKTKHLKCLFECKNLNILKVKRKSK</sequence>
<gene>
    <name evidence="1" type="ORF">LCGC14_2709990</name>
</gene>
<accession>A0A0F9A0X7</accession>
<reference evidence="1" key="1">
    <citation type="journal article" date="2015" name="Nature">
        <title>Complex archaea that bridge the gap between prokaryotes and eukaryotes.</title>
        <authorList>
            <person name="Spang A."/>
            <person name="Saw J.H."/>
            <person name="Jorgensen S.L."/>
            <person name="Zaremba-Niedzwiedzka K."/>
            <person name="Martijn J."/>
            <person name="Lind A.E."/>
            <person name="van Eijk R."/>
            <person name="Schleper C."/>
            <person name="Guy L."/>
            <person name="Ettema T.J."/>
        </authorList>
    </citation>
    <scope>NUCLEOTIDE SEQUENCE</scope>
</reference>
<feature type="non-terminal residue" evidence="1">
    <location>
        <position position="1"/>
    </location>
</feature>
<proteinExistence type="predicted"/>